<keyword evidence="6" id="KW-0804">Transcription</keyword>
<accession>A0AAV3PTY6</accession>
<dbReference type="SMART" id="SM00380">
    <property type="entry name" value="AP2"/>
    <property type="match status" value="1"/>
</dbReference>
<keyword evidence="11" id="KW-1185">Reference proteome</keyword>
<keyword evidence="4 10" id="KW-0238">DNA-binding</keyword>
<dbReference type="GO" id="GO:0005634">
    <property type="term" value="C:nucleus"/>
    <property type="evidence" value="ECO:0007669"/>
    <property type="project" value="UniProtKB-SubCell"/>
</dbReference>
<dbReference type="InterPro" id="IPR016177">
    <property type="entry name" value="DNA-bd_dom_sf"/>
</dbReference>
<dbReference type="GO" id="GO:0003677">
    <property type="term" value="F:DNA binding"/>
    <property type="evidence" value="ECO:0007669"/>
    <property type="project" value="UniProtKB-KW"/>
</dbReference>
<evidence type="ECO:0000256" key="1">
    <source>
        <dbReference type="ARBA" id="ARBA00004123"/>
    </source>
</evidence>
<dbReference type="GO" id="GO:0006952">
    <property type="term" value="P:defense response"/>
    <property type="evidence" value="ECO:0007669"/>
    <property type="project" value="UniProtKB-KW"/>
</dbReference>
<evidence type="ECO:0000313" key="11">
    <source>
        <dbReference type="Proteomes" id="UP001454036"/>
    </source>
</evidence>
<dbReference type="PROSITE" id="PS51032">
    <property type="entry name" value="AP2_ERF"/>
    <property type="match status" value="1"/>
</dbReference>
<dbReference type="GO" id="GO:0003700">
    <property type="term" value="F:DNA-binding transcription factor activity"/>
    <property type="evidence" value="ECO:0007669"/>
    <property type="project" value="InterPro"/>
</dbReference>
<dbReference type="EMBL" id="BAABME010002575">
    <property type="protein sequence ID" value="GAA0155239.1"/>
    <property type="molecule type" value="Genomic_DNA"/>
</dbReference>
<evidence type="ECO:0000259" key="9">
    <source>
        <dbReference type="PROSITE" id="PS51032"/>
    </source>
</evidence>
<evidence type="ECO:0000256" key="6">
    <source>
        <dbReference type="ARBA" id="ARBA00023163"/>
    </source>
</evidence>
<comment type="caution">
    <text evidence="10">The sequence shown here is derived from an EMBL/GenBank/DDBJ whole genome shotgun (WGS) entry which is preliminary data.</text>
</comment>
<comment type="similarity">
    <text evidence="8">Belongs to the AP2/ERF transcription factor family. ERF subfamily.</text>
</comment>
<dbReference type="InterPro" id="IPR001471">
    <property type="entry name" value="AP2/ERF_dom"/>
</dbReference>
<keyword evidence="3" id="KW-0805">Transcription regulation</keyword>
<proteinExistence type="inferred from homology"/>
<dbReference type="PANTHER" id="PTHR31985">
    <property type="entry name" value="ETHYLENE-RESPONSIVE TRANSCRIPTION FACTOR ERF042-RELATED"/>
    <property type="match status" value="1"/>
</dbReference>
<evidence type="ECO:0000256" key="8">
    <source>
        <dbReference type="ARBA" id="ARBA00024343"/>
    </source>
</evidence>
<dbReference type="InterPro" id="IPR051032">
    <property type="entry name" value="AP2/ERF_TF_ERF_subfamily"/>
</dbReference>
<dbReference type="FunFam" id="3.30.730.10:FF:000001">
    <property type="entry name" value="Ethylene-responsive transcription factor 2"/>
    <property type="match status" value="1"/>
</dbReference>
<dbReference type="CDD" id="cd00018">
    <property type="entry name" value="AP2"/>
    <property type="match status" value="1"/>
</dbReference>
<dbReference type="InterPro" id="IPR036955">
    <property type="entry name" value="AP2/ERF_dom_sf"/>
</dbReference>
<dbReference type="Proteomes" id="UP001454036">
    <property type="component" value="Unassembled WGS sequence"/>
</dbReference>
<protein>
    <submittedName>
        <fullName evidence="10">DNA-binding transcription factor</fullName>
    </submittedName>
</protein>
<reference evidence="10 11" key="1">
    <citation type="submission" date="2024-01" db="EMBL/GenBank/DDBJ databases">
        <title>The complete chloroplast genome sequence of Lithospermum erythrorhizon: insights into the phylogenetic relationship among Boraginaceae species and the maternal lineages of purple gromwells.</title>
        <authorList>
            <person name="Okada T."/>
            <person name="Watanabe K."/>
        </authorList>
    </citation>
    <scope>NUCLEOTIDE SEQUENCE [LARGE SCALE GENOMIC DNA]</scope>
</reference>
<evidence type="ECO:0000313" key="10">
    <source>
        <dbReference type="EMBL" id="GAA0155239.1"/>
    </source>
</evidence>
<organism evidence="10 11">
    <name type="scientific">Lithospermum erythrorhizon</name>
    <name type="common">Purple gromwell</name>
    <name type="synonym">Lithospermum officinale var. erythrorhizon</name>
    <dbReference type="NCBI Taxonomy" id="34254"/>
    <lineage>
        <taxon>Eukaryota</taxon>
        <taxon>Viridiplantae</taxon>
        <taxon>Streptophyta</taxon>
        <taxon>Embryophyta</taxon>
        <taxon>Tracheophyta</taxon>
        <taxon>Spermatophyta</taxon>
        <taxon>Magnoliopsida</taxon>
        <taxon>eudicotyledons</taxon>
        <taxon>Gunneridae</taxon>
        <taxon>Pentapetalae</taxon>
        <taxon>asterids</taxon>
        <taxon>lamiids</taxon>
        <taxon>Boraginales</taxon>
        <taxon>Boraginaceae</taxon>
        <taxon>Boraginoideae</taxon>
        <taxon>Lithospermeae</taxon>
        <taxon>Lithospermum</taxon>
    </lineage>
</organism>
<gene>
    <name evidence="10" type="ORF">LIER_13009</name>
</gene>
<dbReference type="Gene3D" id="3.30.730.10">
    <property type="entry name" value="AP2/ERF domain"/>
    <property type="match status" value="1"/>
</dbReference>
<evidence type="ECO:0000256" key="3">
    <source>
        <dbReference type="ARBA" id="ARBA00023015"/>
    </source>
</evidence>
<evidence type="ECO:0000256" key="2">
    <source>
        <dbReference type="ARBA" id="ARBA00022821"/>
    </source>
</evidence>
<dbReference type="Pfam" id="PF00847">
    <property type="entry name" value="AP2"/>
    <property type="match status" value="1"/>
</dbReference>
<dbReference type="AlphaFoldDB" id="A0AAV3PTY6"/>
<dbReference type="SUPFAM" id="SSF54171">
    <property type="entry name" value="DNA-binding domain"/>
    <property type="match status" value="1"/>
</dbReference>
<sequence length="209" mass="23928">MVKPSSSSKKMQPKVEEMKYRGVRWRKWGKYVSEIRLPNSRERIWLGSFDTAEKAARAFDAAMFCLRGPNAKFNFPDDPPNIVGGRFLTRGEIQDFASNFANKGDHQHLPSSPSIIEHKIESTSLSSNSTLNDNVEDKIDWSFLDVLDRTHVSDFSLYSGLNGILYNDMFYMHELLAPQEDCDVHDEDNGNGDDLVGLHYSDHSFLWNF</sequence>
<dbReference type="PANTHER" id="PTHR31985:SF273">
    <property type="entry name" value="ETHYLENE-RESPONSIVE TRANSCRIPTION FACTOR ERF017"/>
    <property type="match status" value="1"/>
</dbReference>
<evidence type="ECO:0000256" key="7">
    <source>
        <dbReference type="ARBA" id="ARBA00023242"/>
    </source>
</evidence>
<keyword evidence="5" id="KW-0010">Activator</keyword>
<name>A0AAV3PTY6_LITER</name>
<evidence type="ECO:0000256" key="4">
    <source>
        <dbReference type="ARBA" id="ARBA00023125"/>
    </source>
</evidence>
<keyword evidence="7" id="KW-0539">Nucleus</keyword>
<feature type="domain" description="AP2/ERF" evidence="9">
    <location>
        <begin position="19"/>
        <end position="76"/>
    </location>
</feature>
<dbReference type="PRINTS" id="PR00367">
    <property type="entry name" value="ETHRSPELEMNT"/>
</dbReference>
<keyword evidence="2" id="KW-0611">Plant defense</keyword>
<comment type="subcellular location">
    <subcellularLocation>
        <location evidence="1">Nucleus</location>
    </subcellularLocation>
</comment>
<evidence type="ECO:0000256" key="5">
    <source>
        <dbReference type="ARBA" id="ARBA00023159"/>
    </source>
</evidence>